<evidence type="ECO:0000313" key="3">
    <source>
        <dbReference type="Proteomes" id="UP000321960"/>
    </source>
</evidence>
<sequence length="179" mass="18695">MPLSEMHLSLLRAAAERQDLLLTRPDGLSPRAARTLAAKLTRADLATQVTVTADQPSWGEIASGPVGLRITSAGLAELGSEAAAPAISLESDDQVADRASEPRSGSKLALMLSLVQREQGATLQDLIGATGWLPHTTRAALTGLRKRGYGLTRTLSAEGQSTYRLSTEATAAAIHNSAA</sequence>
<reference evidence="2" key="4">
    <citation type="submission" date="2023-01" db="EMBL/GenBank/DDBJ databases">
        <title>Draft genome sequence of Methylobacterium oxalidis strain NBRC 107715.</title>
        <authorList>
            <person name="Sun Q."/>
            <person name="Mori K."/>
        </authorList>
    </citation>
    <scope>NUCLEOTIDE SEQUENCE</scope>
    <source>
        <strain evidence="2">NBRC 107715</strain>
    </source>
</reference>
<dbReference type="RefSeq" id="WP_147028294.1">
    <property type="nucleotide sequence ID" value="NZ_BJZU01000122.1"/>
</dbReference>
<reference evidence="1 3" key="3">
    <citation type="submission" date="2019-07" db="EMBL/GenBank/DDBJ databases">
        <title>Whole genome shotgun sequence of Methylobacterium oxalidis NBRC 107715.</title>
        <authorList>
            <person name="Hosoyama A."/>
            <person name="Uohara A."/>
            <person name="Ohji S."/>
            <person name="Ichikawa N."/>
        </authorList>
    </citation>
    <scope>NUCLEOTIDE SEQUENCE [LARGE SCALE GENOMIC DNA]</scope>
    <source>
        <strain evidence="1 3">NBRC 107715</strain>
    </source>
</reference>
<dbReference type="Pfam" id="PF11994">
    <property type="entry name" value="DUF3489"/>
    <property type="match status" value="1"/>
</dbReference>
<keyword evidence="4" id="KW-1185">Reference proteome</keyword>
<evidence type="ECO:0008006" key="5">
    <source>
        <dbReference type="Google" id="ProtNLM"/>
    </source>
</evidence>
<evidence type="ECO:0000313" key="1">
    <source>
        <dbReference type="EMBL" id="GEP06783.1"/>
    </source>
</evidence>
<reference evidence="2" key="1">
    <citation type="journal article" date="2014" name="Int. J. Syst. Evol. Microbiol.">
        <title>Complete genome of a new Firmicutes species belonging to the dominant human colonic microbiota ('Ruminococcus bicirculans') reveals two chromosomes and a selective capacity to utilize plant glucans.</title>
        <authorList>
            <consortium name="NISC Comparative Sequencing Program"/>
            <person name="Wegmann U."/>
            <person name="Louis P."/>
            <person name="Goesmann A."/>
            <person name="Henrissat B."/>
            <person name="Duncan S.H."/>
            <person name="Flint H.J."/>
        </authorList>
    </citation>
    <scope>NUCLEOTIDE SEQUENCE</scope>
    <source>
        <strain evidence="2">NBRC 107715</strain>
    </source>
</reference>
<gene>
    <name evidence="2" type="ORF">GCM10007888_54700</name>
    <name evidence="1" type="ORF">MOX02_48210</name>
</gene>
<dbReference type="Proteomes" id="UP001156856">
    <property type="component" value="Unassembled WGS sequence"/>
</dbReference>
<dbReference type="EMBL" id="BJZU01000122">
    <property type="protein sequence ID" value="GEP06783.1"/>
    <property type="molecule type" value="Genomic_DNA"/>
</dbReference>
<protein>
    <recommendedName>
        <fullName evidence="5">DUF3489 domain-containing protein</fullName>
    </recommendedName>
</protein>
<dbReference type="EMBL" id="BSPK01000111">
    <property type="protein sequence ID" value="GLS67087.1"/>
    <property type="molecule type" value="Genomic_DNA"/>
</dbReference>
<accession>A0A512JA07</accession>
<evidence type="ECO:0000313" key="2">
    <source>
        <dbReference type="EMBL" id="GLS67087.1"/>
    </source>
</evidence>
<proteinExistence type="predicted"/>
<dbReference type="OrthoDB" id="7206991at2"/>
<dbReference type="Proteomes" id="UP000321960">
    <property type="component" value="Unassembled WGS sequence"/>
</dbReference>
<comment type="caution">
    <text evidence="1">The sequence shown here is derived from an EMBL/GenBank/DDBJ whole genome shotgun (WGS) entry which is preliminary data.</text>
</comment>
<evidence type="ECO:0000313" key="4">
    <source>
        <dbReference type="Proteomes" id="UP001156856"/>
    </source>
</evidence>
<dbReference type="InterPro" id="IPR021880">
    <property type="entry name" value="DUF3489"/>
</dbReference>
<reference evidence="4" key="2">
    <citation type="journal article" date="2019" name="Int. J. Syst. Evol. Microbiol.">
        <title>The Global Catalogue of Microorganisms (GCM) 10K type strain sequencing project: providing services to taxonomists for standard genome sequencing and annotation.</title>
        <authorList>
            <consortium name="The Broad Institute Genomics Platform"/>
            <consortium name="The Broad Institute Genome Sequencing Center for Infectious Disease"/>
            <person name="Wu L."/>
            <person name="Ma J."/>
        </authorList>
    </citation>
    <scope>NUCLEOTIDE SEQUENCE [LARGE SCALE GENOMIC DNA]</scope>
    <source>
        <strain evidence="4">NBRC 107715</strain>
    </source>
</reference>
<name>A0A512JA07_9HYPH</name>
<organism evidence="1 3">
    <name type="scientific">Methylobacterium oxalidis</name>
    <dbReference type="NCBI Taxonomy" id="944322"/>
    <lineage>
        <taxon>Bacteria</taxon>
        <taxon>Pseudomonadati</taxon>
        <taxon>Pseudomonadota</taxon>
        <taxon>Alphaproteobacteria</taxon>
        <taxon>Hyphomicrobiales</taxon>
        <taxon>Methylobacteriaceae</taxon>
        <taxon>Methylobacterium</taxon>
    </lineage>
</organism>
<dbReference type="AlphaFoldDB" id="A0A512JA07"/>